<evidence type="ECO:0000313" key="1">
    <source>
        <dbReference type="EMBL" id="ODQ59082.1"/>
    </source>
</evidence>
<sequence>MDRIRLNIQTTNRQAQPQTTSNNLQQHTNFIINNFNSNNNHHVQYTAARNNIKSVNNSFYLSYFKRLGIHDGSIQLIGSSIGDYTKLLIPLMQNLSKSSQPFLNFDLIEQFPNQDNCWMPKSNCCYVSHEFLMNVLLLSNVVEKDQRQKICHPMKSDRPDHTYYWELTPSQAKTR</sequence>
<gene>
    <name evidence="1" type="ORF">WICANDRAFT_79615</name>
</gene>
<proteinExistence type="predicted"/>
<accession>A0A1E3P2F8</accession>
<organism evidence="1 2">
    <name type="scientific">Wickerhamomyces anomalus (strain ATCC 58044 / CBS 1984 / NCYC 433 / NRRL Y-366-8)</name>
    <name type="common">Yeast</name>
    <name type="synonym">Hansenula anomala</name>
    <dbReference type="NCBI Taxonomy" id="683960"/>
    <lineage>
        <taxon>Eukaryota</taxon>
        <taxon>Fungi</taxon>
        <taxon>Dikarya</taxon>
        <taxon>Ascomycota</taxon>
        <taxon>Saccharomycotina</taxon>
        <taxon>Saccharomycetes</taxon>
        <taxon>Phaffomycetales</taxon>
        <taxon>Wickerhamomycetaceae</taxon>
        <taxon>Wickerhamomyces</taxon>
    </lineage>
</organism>
<dbReference type="GeneID" id="30202167"/>
<dbReference type="AlphaFoldDB" id="A0A1E3P2F8"/>
<reference evidence="1 2" key="1">
    <citation type="journal article" date="2016" name="Proc. Natl. Acad. Sci. U.S.A.">
        <title>Comparative genomics of biotechnologically important yeasts.</title>
        <authorList>
            <person name="Riley R."/>
            <person name="Haridas S."/>
            <person name="Wolfe K.H."/>
            <person name="Lopes M.R."/>
            <person name="Hittinger C.T."/>
            <person name="Goeker M."/>
            <person name="Salamov A.A."/>
            <person name="Wisecaver J.H."/>
            <person name="Long T.M."/>
            <person name="Calvey C.H."/>
            <person name="Aerts A.L."/>
            <person name="Barry K.W."/>
            <person name="Choi C."/>
            <person name="Clum A."/>
            <person name="Coughlan A.Y."/>
            <person name="Deshpande S."/>
            <person name="Douglass A.P."/>
            <person name="Hanson S.J."/>
            <person name="Klenk H.-P."/>
            <person name="LaButti K.M."/>
            <person name="Lapidus A."/>
            <person name="Lindquist E.A."/>
            <person name="Lipzen A.M."/>
            <person name="Meier-Kolthoff J.P."/>
            <person name="Ohm R.A."/>
            <person name="Otillar R.P."/>
            <person name="Pangilinan J.L."/>
            <person name="Peng Y."/>
            <person name="Rokas A."/>
            <person name="Rosa C.A."/>
            <person name="Scheuner C."/>
            <person name="Sibirny A.A."/>
            <person name="Slot J.C."/>
            <person name="Stielow J.B."/>
            <person name="Sun H."/>
            <person name="Kurtzman C.P."/>
            <person name="Blackwell M."/>
            <person name="Grigoriev I.V."/>
            <person name="Jeffries T.W."/>
        </authorList>
    </citation>
    <scope>NUCLEOTIDE SEQUENCE [LARGE SCALE GENOMIC DNA]</scope>
    <source>
        <strain evidence="2">ATCC 58044 / CBS 1984 / NCYC 433 / NRRL Y-366-8</strain>
    </source>
</reference>
<keyword evidence="2" id="KW-1185">Reference proteome</keyword>
<evidence type="ECO:0000313" key="2">
    <source>
        <dbReference type="Proteomes" id="UP000094112"/>
    </source>
</evidence>
<protein>
    <submittedName>
        <fullName evidence="1">Uncharacterized protein</fullName>
    </submittedName>
</protein>
<dbReference type="RefSeq" id="XP_019038289.1">
    <property type="nucleotide sequence ID" value="XM_019184921.1"/>
</dbReference>
<dbReference type="Proteomes" id="UP000094112">
    <property type="component" value="Unassembled WGS sequence"/>
</dbReference>
<name>A0A1E3P2F8_WICAA</name>
<dbReference type="EMBL" id="KV454211">
    <property type="protein sequence ID" value="ODQ59082.1"/>
    <property type="molecule type" value="Genomic_DNA"/>
</dbReference>